<keyword evidence="8" id="KW-1185">Reference proteome</keyword>
<dbReference type="Pfam" id="PF00027">
    <property type="entry name" value="cNMP_binding"/>
    <property type="match status" value="1"/>
</dbReference>
<evidence type="ECO:0000256" key="1">
    <source>
        <dbReference type="ARBA" id="ARBA00023015"/>
    </source>
</evidence>
<dbReference type="KEGG" id="pzu:PHZ_p0114"/>
<name>B4RI82_PHEZH</name>
<dbReference type="InterPro" id="IPR014710">
    <property type="entry name" value="RmlC-like_jellyroll"/>
</dbReference>
<dbReference type="PROSITE" id="PS50042">
    <property type="entry name" value="CNMP_BINDING_3"/>
    <property type="match status" value="1"/>
</dbReference>
<dbReference type="SMART" id="SM00419">
    <property type="entry name" value="HTH_CRP"/>
    <property type="match status" value="1"/>
</dbReference>
<dbReference type="Gene3D" id="2.60.120.10">
    <property type="entry name" value="Jelly Rolls"/>
    <property type="match status" value="1"/>
</dbReference>
<dbReference type="CDD" id="cd00038">
    <property type="entry name" value="CAP_ED"/>
    <property type="match status" value="1"/>
</dbReference>
<dbReference type="PANTHER" id="PTHR24567:SF68">
    <property type="entry name" value="DNA-BINDING TRANSCRIPTIONAL DUAL REGULATOR CRP"/>
    <property type="match status" value="1"/>
</dbReference>
<evidence type="ECO:0000256" key="4">
    <source>
        <dbReference type="SAM" id="MobiDB-lite"/>
    </source>
</evidence>
<reference evidence="7 8" key="1">
    <citation type="journal article" date="2008" name="BMC Genomics">
        <title>Complete genome of Phenylobacterium zucineum - a novel facultative intracellular bacterium isolated from human erythroleukemia cell line K562.</title>
        <authorList>
            <person name="Luo Y."/>
            <person name="Xu X."/>
            <person name="Ding Z."/>
            <person name="Liu Z."/>
            <person name="Zhang B."/>
            <person name="Yan Z."/>
            <person name="Sun J."/>
            <person name="Hu S."/>
            <person name="Hu X."/>
        </authorList>
    </citation>
    <scope>NUCLEOTIDE SEQUENCE [LARGE SCALE GENOMIC DNA]</scope>
    <source>
        <strain evidence="8">HLK1</strain>
        <plasmid evidence="8">HLK1</plasmid>
        <plasmid evidence="8">Plasmid pHLK1</plasmid>
    </source>
</reference>
<feature type="region of interest" description="Disordered" evidence="4">
    <location>
        <begin position="227"/>
        <end position="250"/>
    </location>
</feature>
<organism evidence="7 8">
    <name type="scientific">Phenylobacterium zucineum (strain HLK1)</name>
    <dbReference type="NCBI Taxonomy" id="450851"/>
    <lineage>
        <taxon>Bacteria</taxon>
        <taxon>Pseudomonadati</taxon>
        <taxon>Pseudomonadota</taxon>
        <taxon>Alphaproteobacteria</taxon>
        <taxon>Caulobacterales</taxon>
        <taxon>Caulobacteraceae</taxon>
        <taxon>Phenylobacterium</taxon>
    </lineage>
</organism>
<dbReference type="AlphaFoldDB" id="B4RI82"/>
<dbReference type="OrthoDB" id="7584044at2"/>
<dbReference type="InterPro" id="IPR012318">
    <property type="entry name" value="HTH_CRP"/>
</dbReference>
<keyword evidence="1" id="KW-0805">Transcription regulation</keyword>
<proteinExistence type="predicted"/>
<sequence>MGSTAAAPTPSGDWAGAGLAFVEAWPEPRTFAPDPLKDEPRDLVRWRVRRRRGQTIYQEGEPATTFYRVEAGCVRLLLYASDGRRQIVGFCFPGDLFGFALDARDCTAEASTDLELTAYSAAAFVRSTRGNAGALMQVTQRCLGHYRAFAQHVLCIRSLPAAERIAACMEAFSARLAADEAPCPLPLSQIELSDFLGLTPETTSREVRKLCAAGRLARSGRKLLLLPPRRPRPPAQSANRPAEAGTRPIF</sequence>
<dbReference type="SUPFAM" id="SSF46785">
    <property type="entry name" value="Winged helix' DNA-binding domain"/>
    <property type="match status" value="1"/>
</dbReference>
<evidence type="ECO:0000256" key="3">
    <source>
        <dbReference type="ARBA" id="ARBA00023163"/>
    </source>
</evidence>
<keyword evidence="3" id="KW-0804">Transcription</keyword>
<dbReference type="GO" id="GO:0003677">
    <property type="term" value="F:DNA binding"/>
    <property type="evidence" value="ECO:0007669"/>
    <property type="project" value="UniProtKB-KW"/>
</dbReference>
<dbReference type="eggNOG" id="COG0664">
    <property type="taxonomic scope" value="Bacteria"/>
</dbReference>
<dbReference type="InterPro" id="IPR000595">
    <property type="entry name" value="cNMP-bd_dom"/>
</dbReference>
<evidence type="ECO:0000313" key="7">
    <source>
        <dbReference type="EMBL" id="ACG80057.1"/>
    </source>
</evidence>
<dbReference type="SMART" id="SM00100">
    <property type="entry name" value="cNMP"/>
    <property type="match status" value="1"/>
</dbReference>
<dbReference type="GO" id="GO:0005829">
    <property type="term" value="C:cytosol"/>
    <property type="evidence" value="ECO:0007669"/>
    <property type="project" value="TreeGrafter"/>
</dbReference>
<gene>
    <name evidence="7" type="ordered locus">PHZ_p0114</name>
</gene>
<dbReference type="RefSeq" id="WP_012520357.1">
    <property type="nucleotide sequence ID" value="NC_011143.1"/>
</dbReference>
<feature type="domain" description="HTH crp-type" evidence="6">
    <location>
        <begin position="159"/>
        <end position="229"/>
    </location>
</feature>
<dbReference type="InterPro" id="IPR050397">
    <property type="entry name" value="Env_Response_Regulators"/>
</dbReference>
<dbReference type="Pfam" id="PF13545">
    <property type="entry name" value="HTH_Crp_2"/>
    <property type="match status" value="1"/>
</dbReference>
<dbReference type="PANTHER" id="PTHR24567">
    <property type="entry name" value="CRP FAMILY TRANSCRIPTIONAL REGULATORY PROTEIN"/>
    <property type="match status" value="1"/>
</dbReference>
<geneLocation type="plasmid" evidence="8">
    <name>pHLK1</name>
</geneLocation>
<evidence type="ECO:0000256" key="2">
    <source>
        <dbReference type="ARBA" id="ARBA00023125"/>
    </source>
</evidence>
<protein>
    <submittedName>
        <fullName evidence="7">Transcriptional activator(CAMP-binding)</fullName>
    </submittedName>
</protein>
<dbReference type="HOGENOM" id="CLU_1160234_0_0_5"/>
<keyword evidence="2" id="KW-0238">DNA-binding</keyword>
<dbReference type="GO" id="GO:0003700">
    <property type="term" value="F:DNA-binding transcription factor activity"/>
    <property type="evidence" value="ECO:0007669"/>
    <property type="project" value="TreeGrafter"/>
</dbReference>
<feature type="domain" description="Cyclic nucleotide-binding" evidence="5">
    <location>
        <begin position="53"/>
        <end position="98"/>
    </location>
</feature>
<dbReference type="PROSITE" id="PS51063">
    <property type="entry name" value="HTH_CRP_2"/>
    <property type="match status" value="1"/>
</dbReference>
<dbReference type="EMBL" id="CP000748">
    <property type="protein sequence ID" value="ACG80057.1"/>
    <property type="molecule type" value="Genomic_DNA"/>
</dbReference>
<dbReference type="SUPFAM" id="SSF51206">
    <property type="entry name" value="cAMP-binding domain-like"/>
    <property type="match status" value="1"/>
</dbReference>
<accession>B4RI82</accession>
<dbReference type="InterPro" id="IPR018490">
    <property type="entry name" value="cNMP-bd_dom_sf"/>
</dbReference>
<evidence type="ECO:0000313" key="8">
    <source>
        <dbReference type="Proteomes" id="UP000001868"/>
    </source>
</evidence>
<evidence type="ECO:0000259" key="5">
    <source>
        <dbReference type="PROSITE" id="PS50042"/>
    </source>
</evidence>
<evidence type="ECO:0000259" key="6">
    <source>
        <dbReference type="PROSITE" id="PS51063"/>
    </source>
</evidence>
<dbReference type="InterPro" id="IPR036390">
    <property type="entry name" value="WH_DNA-bd_sf"/>
</dbReference>
<keyword evidence="7" id="KW-0614">Plasmid</keyword>
<dbReference type="Proteomes" id="UP000001868">
    <property type="component" value="Plasmid pHLK1"/>
</dbReference>